<dbReference type="Proteomes" id="UP000292958">
    <property type="component" value="Unassembled WGS sequence"/>
</dbReference>
<keyword evidence="1" id="KW-1133">Transmembrane helix</keyword>
<gene>
    <name evidence="2" type="ORF">BDD14_6680</name>
</gene>
<keyword evidence="3" id="KW-1185">Reference proteome</keyword>
<sequence>MAFALTFYGRGVFLPFVNIGYDISVIGAVLALSGIFLVVDAVRWNQMKYPLRHEEWMNSYFCVKCSRVTIIEAV</sequence>
<evidence type="ECO:0000313" key="3">
    <source>
        <dbReference type="Proteomes" id="UP000292958"/>
    </source>
</evidence>
<reference evidence="2 3" key="1">
    <citation type="submission" date="2019-02" db="EMBL/GenBank/DDBJ databases">
        <title>Genomic Encyclopedia of Archaeal and Bacterial Type Strains, Phase II (KMG-II): from individual species to whole genera.</title>
        <authorList>
            <person name="Goeker M."/>
        </authorList>
    </citation>
    <scope>NUCLEOTIDE SEQUENCE [LARGE SCALE GENOMIC DNA]</scope>
    <source>
        <strain evidence="2 3">DSM 18101</strain>
    </source>
</reference>
<evidence type="ECO:0000256" key="1">
    <source>
        <dbReference type="SAM" id="Phobius"/>
    </source>
</evidence>
<proteinExistence type="predicted"/>
<keyword evidence="1" id="KW-0472">Membrane</keyword>
<evidence type="ECO:0000313" key="2">
    <source>
        <dbReference type="EMBL" id="RZU29085.1"/>
    </source>
</evidence>
<keyword evidence="1" id="KW-0812">Transmembrane</keyword>
<name>A0A4Q7Y040_9BACT</name>
<dbReference type="RefSeq" id="WP_130425572.1">
    <property type="nucleotide sequence ID" value="NZ_SHKW01000008.1"/>
</dbReference>
<protein>
    <submittedName>
        <fullName evidence="2">Uncharacterized protein</fullName>
    </submittedName>
</protein>
<comment type="caution">
    <text evidence="2">The sequence shown here is derived from an EMBL/GenBank/DDBJ whole genome shotgun (WGS) entry which is preliminary data.</text>
</comment>
<organism evidence="2 3">
    <name type="scientific">Edaphobacter modestus</name>
    <dbReference type="NCBI Taxonomy" id="388466"/>
    <lineage>
        <taxon>Bacteria</taxon>
        <taxon>Pseudomonadati</taxon>
        <taxon>Acidobacteriota</taxon>
        <taxon>Terriglobia</taxon>
        <taxon>Terriglobales</taxon>
        <taxon>Acidobacteriaceae</taxon>
        <taxon>Edaphobacter</taxon>
    </lineage>
</organism>
<feature type="transmembrane region" description="Helical" evidence="1">
    <location>
        <begin position="20"/>
        <end position="42"/>
    </location>
</feature>
<dbReference type="EMBL" id="SHKW01000008">
    <property type="protein sequence ID" value="RZU29085.1"/>
    <property type="molecule type" value="Genomic_DNA"/>
</dbReference>
<accession>A0A4Q7Y040</accession>
<dbReference type="AlphaFoldDB" id="A0A4Q7Y040"/>